<evidence type="ECO:0000256" key="6">
    <source>
        <dbReference type="ARBA" id="ARBA00023288"/>
    </source>
</evidence>
<keyword evidence="4" id="KW-0677">Repeat</keyword>
<dbReference type="EMBL" id="JADGJD010001320">
    <property type="protein sequence ID" value="KAJ3044033.1"/>
    <property type="molecule type" value="Genomic_DNA"/>
</dbReference>
<evidence type="ECO:0000256" key="3">
    <source>
        <dbReference type="ARBA" id="ARBA00022723"/>
    </source>
</evidence>
<dbReference type="SMART" id="SM00054">
    <property type="entry name" value="EFh"/>
    <property type="match status" value="3"/>
</dbReference>
<comment type="similarity">
    <text evidence="1">Belongs to the recoverin family.</text>
</comment>
<dbReference type="InterPro" id="IPR018247">
    <property type="entry name" value="EF_Hand_1_Ca_BS"/>
</dbReference>
<dbReference type="GO" id="GO:0005509">
    <property type="term" value="F:calcium ion binding"/>
    <property type="evidence" value="ECO:0007669"/>
    <property type="project" value="InterPro"/>
</dbReference>
<dbReference type="PRINTS" id="PR00450">
    <property type="entry name" value="RECOVERIN"/>
</dbReference>
<dbReference type="Proteomes" id="UP001212841">
    <property type="component" value="Unassembled WGS sequence"/>
</dbReference>
<dbReference type="PANTHER" id="PTHR23055">
    <property type="entry name" value="CALCIUM BINDING PROTEINS"/>
    <property type="match status" value="1"/>
</dbReference>
<feature type="non-terminal residue" evidence="8">
    <location>
        <position position="174"/>
    </location>
</feature>
<comment type="caution">
    <text evidence="8">The sequence shown here is derived from an EMBL/GenBank/DDBJ whole genome shotgun (WGS) entry which is preliminary data.</text>
</comment>
<keyword evidence="6" id="KW-0449">Lipoprotein</keyword>
<feature type="domain" description="EF-hand" evidence="7">
    <location>
        <begin position="122"/>
        <end position="157"/>
    </location>
</feature>
<evidence type="ECO:0000313" key="8">
    <source>
        <dbReference type="EMBL" id="KAJ3044033.1"/>
    </source>
</evidence>
<keyword evidence="9" id="KW-1185">Reference proteome</keyword>
<dbReference type="PROSITE" id="PS50222">
    <property type="entry name" value="EF_HAND_2"/>
    <property type="match status" value="3"/>
</dbReference>
<dbReference type="InterPro" id="IPR011992">
    <property type="entry name" value="EF-hand-dom_pair"/>
</dbReference>
<feature type="domain" description="EF-hand" evidence="7">
    <location>
        <begin position="78"/>
        <end position="113"/>
    </location>
</feature>
<gene>
    <name evidence="8" type="ORF">HK097_001608</name>
</gene>
<dbReference type="SUPFAM" id="SSF47473">
    <property type="entry name" value="EF-hand"/>
    <property type="match status" value="1"/>
</dbReference>
<dbReference type="AlphaFoldDB" id="A0AAD5S727"/>
<dbReference type="Pfam" id="PF13499">
    <property type="entry name" value="EF-hand_7"/>
    <property type="match status" value="1"/>
</dbReference>
<evidence type="ECO:0000313" key="9">
    <source>
        <dbReference type="Proteomes" id="UP001212841"/>
    </source>
</evidence>
<dbReference type="PANTHER" id="PTHR23055:SF178">
    <property type="entry name" value="NEUROCALCIN HOMOLOG"/>
    <property type="match status" value="1"/>
</dbReference>
<evidence type="ECO:0000256" key="5">
    <source>
        <dbReference type="ARBA" id="ARBA00022837"/>
    </source>
</evidence>
<proteinExistence type="inferred from homology"/>
<name>A0AAD5S727_9FUNG</name>
<evidence type="ECO:0000256" key="4">
    <source>
        <dbReference type="ARBA" id="ARBA00022737"/>
    </source>
</evidence>
<dbReference type="Pfam" id="PF13202">
    <property type="entry name" value="EF-hand_5"/>
    <property type="match status" value="1"/>
</dbReference>
<keyword evidence="2" id="KW-0519">Myristate</keyword>
<dbReference type="InterPro" id="IPR028846">
    <property type="entry name" value="Recoverin"/>
</dbReference>
<feature type="domain" description="EF-hand" evidence="7">
    <location>
        <begin position="42"/>
        <end position="77"/>
    </location>
</feature>
<accession>A0AAD5S727</accession>
<reference evidence="8" key="1">
    <citation type="submission" date="2020-05" db="EMBL/GenBank/DDBJ databases">
        <title>Phylogenomic resolution of chytrid fungi.</title>
        <authorList>
            <person name="Stajich J.E."/>
            <person name="Amses K."/>
            <person name="Simmons R."/>
            <person name="Seto K."/>
            <person name="Myers J."/>
            <person name="Bonds A."/>
            <person name="Quandt C.A."/>
            <person name="Barry K."/>
            <person name="Liu P."/>
            <person name="Grigoriev I."/>
            <person name="Longcore J.E."/>
            <person name="James T.Y."/>
        </authorList>
    </citation>
    <scope>NUCLEOTIDE SEQUENCE</scope>
    <source>
        <strain evidence="8">JEL0318</strain>
    </source>
</reference>
<keyword evidence="3" id="KW-0479">Metal-binding</keyword>
<protein>
    <recommendedName>
        <fullName evidence="7">EF-hand domain-containing protein</fullName>
    </recommendedName>
</protein>
<evidence type="ECO:0000259" key="7">
    <source>
        <dbReference type="PROSITE" id="PS50222"/>
    </source>
</evidence>
<sequence length="174" mass="20605">TSQEVLRLQKEFERLADDDFTIDKTDFKKTLENHVHCWSAGAQYLFLERLFDAFDLDGNARIDFREFIQGLSVFMKGTPEEKMELSFRLYDIDKSGSIEPKELVKIMSQMYSAFYNEDQTQRIRDLVYQIFEDLDINGDGSLSIHEYKLMALKEPMMIDFIDQFLIPIQEQERT</sequence>
<organism evidence="8 9">
    <name type="scientific">Rhizophlyctis rosea</name>
    <dbReference type="NCBI Taxonomy" id="64517"/>
    <lineage>
        <taxon>Eukaryota</taxon>
        <taxon>Fungi</taxon>
        <taxon>Fungi incertae sedis</taxon>
        <taxon>Chytridiomycota</taxon>
        <taxon>Chytridiomycota incertae sedis</taxon>
        <taxon>Chytridiomycetes</taxon>
        <taxon>Rhizophlyctidales</taxon>
        <taxon>Rhizophlyctidaceae</taxon>
        <taxon>Rhizophlyctis</taxon>
    </lineage>
</organism>
<dbReference type="InterPro" id="IPR002048">
    <property type="entry name" value="EF_hand_dom"/>
</dbReference>
<dbReference type="PROSITE" id="PS00018">
    <property type="entry name" value="EF_HAND_1"/>
    <property type="match status" value="2"/>
</dbReference>
<keyword evidence="5" id="KW-0106">Calcium</keyword>
<dbReference type="Gene3D" id="1.10.238.10">
    <property type="entry name" value="EF-hand"/>
    <property type="match status" value="1"/>
</dbReference>
<evidence type="ECO:0000256" key="2">
    <source>
        <dbReference type="ARBA" id="ARBA00022707"/>
    </source>
</evidence>
<dbReference type="CDD" id="cd00051">
    <property type="entry name" value="EFh"/>
    <property type="match status" value="2"/>
</dbReference>
<evidence type="ECO:0000256" key="1">
    <source>
        <dbReference type="ARBA" id="ARBA00006049"/>
    </source>
</evidence>